<feature type="transmembrane region" description="Helical" evidence="3">
    <location>
        <begin position="52"/>
        <end position="73"/>
    </location>
</feature>
<accession>A0ABW2UKC7</accession>
<name>A0ABW2UKC7_9RHOB</name>
<sequence>MSSKTQAIETSIQLALDAADAATDVTHEFNRIKNDFSRLGARMEQVQRMASFVLAGALVGLVLAMGMGGLIYFRSLTELRTMTATSVENLVLLTDTMDRLEQVLEPGESLTALVEDLAARNEGLAEMLARIEAQVAEATTELAANAAQDSPAAALDPQMVSALYRHIDDGLARQLGEIGTLIADLQLATSKMLAPLGGGVQIEEMLNSLLRQQAELTARLAPAAAGAGRAAQPAARPAARSPQRPAAVIDNPLQYP</sequence>
<dbReference type="EMBL" id="JBHTFQ010000002">
    <property type="protein sequence ID" value="MFC7703725.1"/>
    <property type="molecule type" value="Genomic_DNA"/>
</dbReference>
<keyword evidence="3" id="KW-1133">Transmembrane helix</keyword>
<protein>
    <recommendedName>
        <fullName evidence="6">Methyl-accepting chemotaxis protein</fullName>
    </recommendedName>
</protein>
<evidence type="ECO:0000313" key="4">
    <source>
        <dbReference type="EMBL" id="MFC7703725.1"/>
    </source>
</evidence>
<gene>
    <name evidence="4" type="ORF">ACFQXB_05920</name>
</gene>
<feature type="coiled-coil region" evidence="1">
    <location>
        <begin position="114"/>
        <end position="148"/>
    </location>
</feature>
<evidence type="ECO:0008006" key="6">
    <source>
        <dbReference type="Google" id="ProtNLM"/>
    </source>
</evidence>
<evidence type="ECO:0000256" key="1">
    <source>
        <dbReference type="SAM" id="Coils"/>
    </source>
</evidence>
<keyword evidence="1" id="KW-0175">Coiled coil</keyword>
<keyword evidence="3" id="KW-0472">Membrane</keyword>
<keyword evidence="3" id="KW-0812">Transmembrane</keyword>
<feature type="region of interest" description="Disordered" evidence="2">
    <location>
        <begin position="226"/>
        <end position="256"/>
    </location>
</feature>
<feature type="compositionally biased region" description="Low complexity" evidence="2">
    <location>
        <begin position="226"/>
        <end position="247"/>
    </location>
</feature>
<keyword evidence="5" id="KW-1185">Reference proteome</keyword>
<dbReference type="Proteomes" id="UP001596516">
    <property type="component" value="Unassembled WGS sequence"/>
</dbReference>
<organism evidence="4 5">
    <name type="scientific">Plastorhodobacter daqingensis</name>
    <dbReference type="NCBI Taxonomy" id="1387281"/>
    <lineage>
        <taxon>Bacteria</taxon>
        <taxon>Pseudomonadati</taxon>
        <taxon>Pseudomonadota</taxon>
        <taxon>Alphaproteobacteria</taxon>
        <taxon>Rhodobacterales</taxon>
        <taxon>Paracoccaceae</taxon>
        <taxon>Plastorhodobacter</taxon>
    </lineage>
</organism>
<evidence type="ECO:0000313" key="5">
    <source>
        <dbReference type="Proteomes" id="UP001596516"/>
    </source>
</evidence>
<comment type="caution">
    <text evidence="4">The sequence shown here is derived from an EMBL/GenBank/DDBJ whole genome shotgun (WGS) entry which is preliminary data.</text>
</comment>
<reference evidence="5" key="1">
    <citation type="journal article" date="2019" name="Int. J. Syst. Evol. Microbiol.">
        <title>The Global Catalogue of Microorganisms (GCM) 10K type strain sequencing project: providing services to taxonomists for standard genome sequencing and annotation.</title>
        <authorList>
            <consortium name="The Broad Institute Genomics Platform"/>
            <consortium name="The Broad Institute Genome Sequencing Center for Infectious Disease"/>
            <person name="Wu L."/>
            <person name="Ma J."/>
        </authorList>
    </citation>
    <scope>NUCLEOTIDE SEQUENCE [LARGE SCALE GENOMIC DNA]</scope>
    <source>
        <strain evidence="5">CGMCC 1.12750</strain>
    </source>
</reference>
<dbReference type="RefSeq" id="WP_377400556.1">
    <property type="nucleotide sequence ID" value="NZ_JBHTFQ010000002.1"/>
</dbReference>
<evidence type="ECO:0000256" key="2">
    <source>
        <dbReference type="SAM" id="MobiDB-lite"/>
    </source>
</evidence>
<proteinExistence type="predicted"/>
<evidence type="ECO:0000256" key="3">
    <source>
        <dbReference type="SAM" id="Phobius"/>
    </source>
</evidence>